<feature type="region of interest" description="Disordered" evidence="8">
    <location>
        <begin position="347"/>
        <end position="387"/>
    </location>
</feature>
<feature type="region of interest" description="Disordered" evidence="8">
    <location>
        <begin position="306"/>
        <end position="332"/>
    </location>
</feature>
<comment type="subcellular location">
    <subcellularLocation>
        <location evidence="1">Membrane</location>
        <topology evidence="1">Multi-pass membrane protein</topology>
    </subcellularLocation>
</comment>
<dbReference type="FunFam" id="1.20.1420.30:FF:000018">
    <property type="entry name" value="Sodium/potassium/calcium exchanger 2"/>
    <property type="match status" value="1"/>
</dbReference>
<dbReference type="GO" id="GO:0006874">
    <property type="term" value="P:intracellular calcium ion homeostasis"/>
    <property type="evidence" value="ECO:0007669"/>
    <property type="project" value="TreeGrafter"/>
</dbReference>
<accession>A0AA35WIC4</accession>
<keyword evidence="4" id="KW-0106">Calcium</keyword>
<proteinExistence type="inferred from homology"/>
<feature type="transmembrane region" description="Helical" evidence="9">
    <location>
        <begin position="219"/>
        <end position="238"/>
    </location>
</feature>
<feature type="transmembrane region" description="Helical" evidence="9">
    <location>
        <begin position="114"/>
        <end position="135"/>
    </location>
</feature>
<dbReference type="GO" id="GO:0005886">
    <property type="term" value="C:plasma membrane"/>
    <property type="evidence" value="ECO:0007669"/>
    <property type="project" value="TreeGrafter"/>
</dbReference>
<keyword evidence="12" id="KW-1185">Reference proteome</keyword>
<evidence type="ECO:0000256" key="1">
    <source>
        <dbReference type="ARBA" id="ARBA00004141"/>
    </source>
</evidence>
<sequence length="403" mass="44511">MLEEDEKMPHNMRLRPRTPARKGSQYGAKIRTRAGASTGKWSRRVIITTAVVLLVLIVRATYAYFTHTEPSTTADGGNDSYYTGRTLQSTGSNSTGHHGAAWERCDFEKANHRYVFLIPYIFLILSLFIGVAIICDDFFVPSLEAISEKLDLSEDVAGATFMAAGSSAPELFTSVAGVIVQSDVGIGTIVGSAMFNILIIIALSAMLSGQVLTLDWRPLARDSLVYGLSITVFIVFAWDGKFQWYEALILLFLYIGYIVIMKFNSHLLRLLAKIECQWCRNESRIEPATSTSSLTATPAAAEDGTVTNYGAAENGGPPLHHHHDEHDRHRFVHSHRGELAGPIANRRRSSVHPHHSDTHAHGLPPISLPTIHQNPAAEDEEEEEEKVSYYSGKCLLKLPIIIS</sequence>
<dbReference type="Pfam" id="PF01699">
    <property type="entry name" value="Na_Ca_ex"/>
    <property type="match status" value="1"/>
</dbReference>
<keyword evidence="5 9" id="KW-0812">Transmembrane</keyword>
<dbReference type="GO" id="GO:0005262">
    <property type="term" value="F:calcium channel activity"/>
    <property type="evidence" value="ECO:0007669"/>
    <property type="project" value="TreeGrafter"/>
</dbReference>
<evidence type="ECO:0000313" key="11">
    <source>
        <dbReference type="EMBL" id="CAI8021489.1"/>
    </source>
</evidence>
<evidence type="ECO:0000256" key="9">
    <source>
        <dbReference type="SAM" id="Phobius"/>
    </source>
</evidence>
<dbReference type="EMBL" id="CASHTH010001902">
    <property type="protein sequence ID" value="CAI8021489.1"/>
    <property type="molecule type" value="Genomic_DNA"/>
</dbReference>
<evidence type="ECO:0000259" key="10">
    <source>
        <dbReference type="Pfam" id="PF01699"/>
    </source>
</evidence>
<keyword evidence="4" id="KW-0813">Transport</keyword>
<organism evidence="11 12">
    <name type="scientific">Geodia barretti</name>
    <name type="common">Barrett's horny sponge</name>
    <dbReference type="NCBI Taxonomy" id="519541"/>
    <lineage>
        <taxon>Eukaryota</taxon>
        <taxon>Metazoa</taxon>
        <taxon>Porifera</taxon>
        <taxon>Demospongiae</taxon>
        <taxon>Heteroscleromorpha</taxon>
        <taxon>Tetractinellida</taxon>
        <taxon>Astrophorina</taxon>
        <taxon>Geodiidae</taxon>
        <taxon>Geodia</taxon>
    </lineage>
</organism>
<dbReference type="AlphaFoldDB" id="A0AA35WIC4"/>
<dbReference type="PANTHER" id="PTHR10846">
    <property type="entry name" value="SODIUM/POTASSIUM/CALCIUM EXCHANGER"/>
    <property type="match status" value="1"/>
</dbReference>
<keyword evidence="6 9" id="KW-1133">Transmembrane helix</keyword>
<evidence type="ECO:0000256" key="5">
    <source>
        <dbReference type="ARBA" id="ARBA00022692"/>
    </source>
</evidence>
<keyword evidence="4" id="KW-0406">Ion transport</keyword>
<evidence type="ECO:0000256" key="3">
    <source>
        <dbReference type="ARBA" id="ARBA00022449"/>
    </source>
</evidence>
<comment type="caution">
    <text evidence="11">The sequence shown here is derived from an EMBL/GenBank/DDBJ whole genome shotgun (WGS) entry which is preliminary data.</text>
</comment>
<dbReference type="InterPro" id="IPR004837">
    <property type="entry name" value="NaCa_Exmemb"/>
</dbReference>
<dbReference type="GO" id="GO:0008273">
    <property type="term" value="F:calcium, potassium:sodium antiporter activity"/>
    <property type="evidence" value="ECO:0007669"/>
    <property type="project" value="TreeGrafter"/>
</dbReference>
<feature type="region of interest" description="Disordered" evidence="8">
    <location>
        <begin position="1"/>
        <end position="27"/>
    </location>
</feature>
<evidence type="ECO:0000256" key="2">
    <source>
        <dbReference type="ARBA" id="ARBA00005364"/>
    </source>
</evidence>
<name>A0AA35WIC4_GEOBA</name>
<keyword evidence="7 9" id="KW-0472">Membrane</keyword>
<feature type="transmembrane region" description="Helical" evidence="9">
    <location>
        <begin position="244"/>
        <end position="263"/>
    </location>
</feature>
<feature type="transmembrane region" description="Helical" evidence="9">
    <location>
        <begin position="156"/>
        <end position="180"/>
    </location>
</feature>
<dbReference type="InterPro" id="IPR044880">
    <property type="entry name" value="NCX_ion-bd_dom_sf"/>
</dbReference>
<evidence type="ECO:0000313" key="12">
    <source>
        <dbReference type="Proteomes" id="UP001174909"/>
    </source>
</evidence>
<dbReference type="PANTHER" id="PTHR10846:SF8">
    <property type="entry name" value="INNER MEMBRANE PROTEIN YRBG"/>
    <property type="match status" value="1"/>
</dbReference>
<gene>
    <name evidence="11" type="ORF">GBAR_LOCUS12740</name>
</gene>
<feature type="domain" description="Sodium/calcium exchanger membrane region" evidence="10">
    <location>
        <begin position="122"/>
        <end position="261"/>
    </location>
</feature>
<keyword evidence="3" id="KW-0050">Antiport</keyword>
<feature type="transmembrane region" description="Helical" evidence="9">
    <location>
        <begin position="186"/>
        <end position="207"/>
    </location>
</feature>
<dbReference type="InterPro" id="IPR004481">
    <property type="entry name" value="K/Na/Ca-exchanger"/>
</dbReference>
<keyword evidence="4" id="KW-0109">Calcium transport</keyword>
<evidence type="ECO:0000256" key="7">
    <source>
        <dbReference type="ARBA" id="ARBA00023136"/>
    </source>
</evidence>
<evidence type="ECO:0000256" key="6">
    <source>
        <dbReference type="ARBA" id="ARBA00022989"/>
    </source>
</evidence>
<dbReference type="Proteomes" id="UP001174909">
    <property type="component" value="Unassembled WGS sequence"/>
</dbReference>
<feature type="transmembrane region" description="Helical" evidence="9">
    <location>
        <begin position="45"/>
        <end position="65"/>
    </location>
</feature>
<evidence type="ECO:0000256" key="4">
    <source>
        <dbReference type="ARBA" id="ARBA00022568"/>
    </source>
</evidence>
<comment type="similarity">
    <text evidence="2">Belongs to the Ca(2+):cation antiporter (CaCA) (TC 2.A.19) family. SLC24A subfamily.</text>
</comment>
<evidence type="ECO:0000256" key="8">
    <source>
        <dbReference type="SAM" id="MobiDB-lite"/>
    </source>
</evidence>
<reference evidence="11" key="1">
    <citation type="submission" date="2023-03" db="EMBL/GenBank/DDBJ databases">
        <authorList>
            <person name="Steffen K."/>
            <person name="Cardenas P."/>
        </authorList>
    </citation>
    <scope>NUCLEOTIDE SEQUENCE</scope>
</reference>
<dbReference type="Gene3D" id="1.20.1420.30">
    <property type="entry name" value="NCX, central ion-binding region"/>
    <property type="match status" value="1"/>
</dbReference>
<feature type="compositionally biased region" description="Basic residues" evidence="8">
    <location>
        <begin position="10"/>
        <end position="20"/>
    </location>
</feature>
<protein>
    <submittedName>
        <fullName evidence="11">Sodium/potassium/calcium exchanger Nckx30C</fullName>
    </submittedName>
</protein>